<dbReference type="AlphaFoldDB" id="A0A3N2Q6C8"/>
<sequence>MAVPNNLFMHNLYHGISSLEPSSKAANVAAYNGGTSSLFGAFFLFLQLALGQANQQPRPIYLYKRVRNLLAGQHFFSIR</sequence>
<evidence type="ECO:0000313" key="2">
    <source>
        <dbReference type="EMBL" id="ROT42290.1"/>
    </source>
</evidence>
<gene>
    <name evidence="2" type="ORF">SODALDRAFT_11991</name>
</gene>
<evidence type="ECO:0000313" key="3">
    <source>
        <dbReference type="Proteomes" id="UP000272025"/>
    </source>
</evidence>
<keyword evidence="1" id="KW-0812">Transmembrane</keyword>
<name>A0A3N2Q6C8_SODAK</name>
<dbReference type="Proteomes" id="UP000272025">
    <property type="component" value="Unassembled WGS sequence"/>
</dbReference>
<dbReference type="GeneID" id="39575097"/>
<dbReference type="OrthoDB" id="118256at2759"/>
<evidence type="ECO:0000256" key="1">
    <source>
        <dbReference type="SAM" id="Phobius"/>
    </source>
</evidence>
<keyword evidence="1" id="KW-1133">Transmembrane helix</keyword>
<protein>
    <submittedName>
        <fullName evidence="2">Uncharacterized protein</fullName>
    </submittedName>
</protein>
<keyword evidence="1" id="KW-0472">Membrane</keyword>
<organism evidence="2 3">
    <name type="scientific">Sodiomyces alkalinus (strain CBS 110278 / VKM F-3762 / F11)</name>
    <name type="common">Alkaliphilic filamentous fungus</name>
    <dbReference type="NCBI Taxonomy" id="1314773"/>
    <lineage>
        <taxon>Eukaryota</taxon>
        <taxon>Fungi</taxon>
        <taxon>Dikarya</taxon>
        <taxon>Ascomycota</taxon>
        <taxon>Pezizomycotina</taxon>
        <taxon>Sordariomycetes</taxon>
        <taxon>Hypocreomycetidae</taxon>
        <taxon>Glomerellales</taxon>
        <taxon>Plectosphaerellaceae</taxon>
        <taxon>Sodiomyces</taxon>
    </lineage>
</organism>
<dbReference type="RefSeq" id="XP_028470096.1">
    <property type="nucleotide sequence ID" value="XM_028606619.1"/>
</dbReference>
<keyword evidence="3" id="KW-1185">Reference proteome</keyword>
<reference evidence="2 3" key="1">
    <citation type="journal article" date="2018" name="Mol. Ecol.">
        <title>The obligate alkalophilic soda-lake fungus Sodiomyces alkalinus has shifted to a protein diet.</title>
        <authorList>
            <person name="Grum-Grzhimaylo A.A."/>
            <person name="Falkoski D.L."/>
            <person name="van den Heuvel J."/>
            <person name="Valero-Jimenez C.A."/>
            <person name="Min B."/>
            <person name="Choi I.G."/>
            <person name="Lipzen A."/>
            <person name="Daum C.G."/>
            <person name="Aanen D.K."/>
            <person name="Tsang A."/>
            <person name="Henrissat B."/>
            <person name="Bilanenko E.N."/>
            <person name="de Vries R.P."/>
            <person name="van Kan J.A.L."/>
            <person name="Grigoriev I.V."/>
            <person name="Debets A.J.M."/>
        </authorList>
    </citation>
    <scope>NUCLEOTIDE SEQUENCE [LARGE SCALE GENOMIC DNA]</scope>
    <source>
        <strain evidence="2 3">F11</strain>
    </source>
</reference>
<accession>A0A3N2Q6C8</accession>
<dbReference type="EMBL" id="ML119051">
    <property type="protein sequence ID" value="ROT42290.1"/>
    <property type="molecule type" value="Genomic_DNA"/>
</dbReference>
<feature type="transmembrane region" description="Helical" evidence="1">
    <location>
        <begin position="29"/>
        <end position="50"/>
    </location>
</feature>
<proteinExistence type="predicted"/>